<dbReference type="GO" id="GO:0005267">
    <property type="term" value="F:potassium channel activity"/>
    <property type="evidence" value="ECO:0007669"/>
    <property type="project" value="UniProtKB-KW"/>
</dbReference>
<evidence type="ECO:0000256" key="3">
    <source>
        <dbReference type="ARBA" id="ARBA00022448"/>
    </source>
</evidence>
<evidence type="ECO:0000313" key="15">
    <source>
        <dbReference type="Proteomes" id="UP000237104"/>
    </source>
</evidence>
<keyword evidence="9" id="KW-0406">Ion transport</keyword>
<protein>
    <submittedName>
        <fullName evidence="14">DUF1211 domain-containing protein</fullName>
    </submittedName>
</protein>
<evidence type="ECO:0000256" key="2">
    <source>
        <dbReference type="ARBA" id="ARBA00006920"/>
    </source>
</evidence>
<keyword evidence="10 13" id="KW-0472">Membrane</keyword>
<keyword evidence="7" id="KW-0630">Potassium</keyword>
<dbReference type="EMBL" id="PPXF01000058">
    <property type="protein sequence ID" value="POH61823.1"/>
    <property type="molecule type" value="Genomic_DNA"/>
</dbReference>
<proteinExistence type="inferred from homology"/>
<keyword evidence="3" id="KW-0813">Transport</keyword>
<keyword evidence="8 13" id="KW-1133">Transmembrane helix</keyword>
<dbReference type="PANTHER" id="PTHR31462">
    <property type="entry name" value="ENDOSOMAL/LYSOSOMAL POTASSIUM CHANNEL TMEM175"/>
    <property type="match status" value="1"/>
</dbReference>
<evidence type="ECO:0000256" key="12">
    <source>
        <dbReference type="ARBA" id="ARBA00034430"/>
    </source>
</evidence>
<evidence type="ECO:0000256" key="8">
    <source>
        <dbReference type="ARBA" id="ARBA00022989"/>
    </source>
</evidence>
<comment type="similarity">
    <text evidence="2">Belongs to the TMEM175 family.</text>
</comment>
<evidence type="ECO:0000256" key="10">
    <source>
        <dbReference type="ARBA" id="ARBA00023136"/>
    </source>
</evidence>
<feature type="transmembrane region" description="Helical" evidence="13">
    <location>
        <begin position="187"/>
        <end position="214"/>
    </location>
</feature>
<evidence type="ECO:0000256" key="11">
    <source>
        <dbReference type="ARBA" id="ARBA00023303"/>
    </source>
</evidence>
<gene>
    <name evidence="14" type="ORF">C3B59_14635</name>
</gene>
<dbReference type="Pfam" id="PF06736">
    <property type="entry name" value="TMEM175"/>
    <property type="match status" value="1"/>
</dbReference>
<dbReference type="InterPro" id="IPR010617">
    <property type="entry name" value="TMEM175-like"/>
</dbReference>
<dbReference type="GO" id="GO:0015252">
    <property type="term" value="F:proton channel activity"/>
    <property type="evidence" value="ECO:0007669"/>
    <property type="project" value="InterPro"/>
</dbReference>
<evidence type="ECO:0000256" key="9">
    <source>
        <dbReference type="ARBA" id="ARBA00023065"/>
    </source>
</evidence>
<keyword evidence="11" id="KW-0407">Ion channel</keyword>
<evidence type="ECO:0000256" key="7">
    <source>
        <dbReference type="ARBA" id="ARBA00022958"/>
    </source>
</evidence>
<accession>A0A2S3Z8B7</accession>
<organism evidence="14 15">
    <name type="scientific">Cryobacterium zongtaii</name>
    <dbReference type="NCBI Taxonomy" id="1259217"/>
    <lineage>
        <taxon>Bacteria</taxon>
        <taxon>Bacillati</taxon>
        <taxon>Actinomycetota</taxon>
        <taxon>Actinomycetes</taxon>
        <taxon>Micrococcales</taxon>
        <taxon>Microbacteriaceae</taxon>
        <taxon>Cryobacterium</taxon>
    </lineage>
</organism>
<dbReference type="Proteomes" id="UP000237104">
    <property type="component" value="Unassembled WGS sequence"/>
</dbReference>
<evidence type="ECO:0000256" key="13">
    <source>
        <dbReference type="SAM" id="Phobius"/>
    </source>
</evidence>
<dbReference type="OrthoDB" id="7626281at2"/>
<feature type="transmembrane region" description="Helical" evidence="13">
    <location>
        <begin position="68"/>
        <end position="89"/>
    </location>
</feature>
<dbReference type="GO" id="GO:0016020">
    <property type="term" value="C:membrane"/>
    <property type="evidence" value="ECO:0007669"/>
    <property type="project" value="UniProtKB-SubCell"/>
</dbReference>
<evidence type="ECO:0000256" key="1">
    <source>
        <dbReference type="ARBA" id="ARBA00004141"/>
    </source>
</evidence>
<dbReference type="PANTHER" id="PTHR31462:SF5">
    <property type="entry name" value="ENDOSOMAL_LYSOSOMAL PROTON CHANNEL TMEM175"/>
    <property type="match status" value="1"/>
</dbReference>
<keyword evidence="6" id="KW-0631">Potassium channel</keyword>
<evidence type="ECO:0000313" key="14">
    <source>
        <dbReference type="EMBL" id="POH61823.1"/>
    </source>
</evidence>
<reference evidence="14 15" key="1">
    <citation type="submission" date="2018-01" db="EMBL/GenBank/DDBJ databases">
        <title>Cryobacterium sp. nov., from glaciers in China.</title>
        <authorList>
            <person name="Liu Q."/>
            <person name="Xin Y.-H."/>
        </authorList>
    </citation>
    <scope>NUCLEOTIDE SEQUENCE [LARGE SCALE GENOMIC DNA]</scope>
    <source>
        <strain evidence="14 15">TMB1-8</strain>
    </source>
</reference>
<keyword evidence="5 13" id="KW-0812">Transmembrane</keyword>
<feature type="transmembrane region" description="Helical" evidence="13">
    <location>
        <begin position="136"/>
        <end position="154"/>
    </location>
</feature>
<dbReference type="AlphaFoldDB" id="A0A2S3Z8B7"/>
<comment type="subcellular location">
    <subcellularLocation>
        <location evidence="1">Membrane</location>
        <topology evidence="1">Multi-pass membrane protein</topology>
    </subcellularLocation>
</comment>
<keyword evidence="4" id="KW-0633">Potassium transport</keyword>
<evidence type="ECO:0000256" key="5">
    <source>
        <dbReference type="ARBA" id="ARBA00022692"/>
    </source>
</evidence>
<sequence>MSSSPEPARHGAPTTAMPARRTVLSTRRLESYTDGVFAIAATLLVLNVSVDSIGVVTSNAEFLRQVNALAPSILNVVISFLLLSLLWLIHVRQFEFIPRVDTTIIWLNNFRLLGVVLVPFTTSLNDELSRYLLGRTLLPLNFFVILLFSTWQWFHASSPRRQLVHGASAIAVHNARVNNVSALAQSFAVVLLATLVGSPAFFLFALDPLIALVLRRIGVLRPTPDEPVAG</sequence>
<evidence type="ECO:0000256" key="6">
    <source>
        <dbReference type="ARBA" id="ARBA00022826"/>
    </source>
</evidence>
<comment type="catalytic activity">
    <reaction evidence="12">
        <text>K(+)(in) = K(+)(out)</text>
        <dbReference type="Rhea" id="RHEA:29463"/>
        <dbReference type="ChEBI" id="CHEBI:29103"/>
    </reaction>
</comment>
<feature type="transmembrane region" description="Helical" evidence="13">
    <location>
        <begin position="35"/>
        <end position="56"/>
    </location>
</feature>
<name>A0A2S3Z8B7_9MICO</name>
<evidence type="ECO:0000256" key="4">
    <source>
        <dbReference type="ARBA" id="ARBA00022538"/>
    </source>
</evidence>
<dbReference type="RefSeq" id="WP_103431947.1">
    <property type="nucleotide sequence ID" value="NZ_PPXF01000058.1"/>
</dbReference>
<comment type="caution">
    <text evidence="14">The sequence shown here is derived from an EMBL/GenBank/DDBJ whole genome shotgun (WGS) entry which is preliminary data.</text>
</comment>